<evidence type="ECO:0000313" key="5">
    <source>
        <dbReference type="EMBL" id="KAJ8986366.1"/>
    </source>
</evidence>
<comment type="caution">
    <text evidence="5">The sequence shown here is derived from an EMBL/GenBank/DDBJ whole genome shotgun (WGS) entry which is preliminary data.</text>
</comment>
<dbReference type="GO" id="GO:0005856">
    <property type="term" value="C:cytoskeleton"/>
    <property type="evidence" value="ECO:0007669"/>
    <property type="project" value="TreeGrafter"/>
</dbReference>
<evidence type="ECO:0000256" key="3">
    <source>
        <dbReference type="SAM" id="MobiDB-lite"/>
    </source>
</evidence>
<sequence length="869" mass="93931">MFPSIFSPFNMVLYLLSYIFSDIASGYNHLATAAERVVTSAGEELERWLWESGVADSLMALGTVHEEEILPFVVLFLCCLVFVIGSIYFQCTPDPWRALQDKIDNRFNAEVARICWFARVGGILVKFTYTHIVKVVYDRWVRDSVNRVCSRLVGAPADIPTPEPGFIPGGFPHFDVDDGDARDVQAQKDKQEEDTRRRSKLGELATELGDLRATVASLAEKLAEANKQAKEAEDRRVFCTTISGNSAPQKAPPSPRVSQAAVETIHLLQQQLAEMMEEAAGLRGELAAARAAVEVVAPAPVAPVAVVVVDTVEIGVQTDLPSRPSSPLPETEEEAKAVVGVAPVVVDTGCQTDDLPLEVASVVAEKATQTVVDNNTTVDTGVQTDPDDSVSEPAAPVVPASVLESRDAEVRSLKADSERLRGEIQSMTGELATAQNAVIAKGQELTESRERFTALDHAYQQTVATLTACDQARQEAVARVNELQTANSQGNQELARAREALEAASASNLQLQERFQAGRSQFEAGKAQFDELKRKYDEAVAEKAAQTSSFAEERARLVAGRVQLDTEVKSLRERLGGVEWAGKKLAKELHEVQEASSKKDAQLAALKAQLEPLRAQTMPGASVTTTAVALPAAAAAAPTTPAGRQQSSSPTSRASSAAGVVGGGITTPRLGESPLMGGSRTAPRGAPESLHRVIGDLTRRVAALTEEKKKEAEAKDDLLLELELLKELHKKDDEEAQAELDAARARLDQHRAEIGEMQWQLRTREIDLAVATSKADAARSQYEASKEAVGALEVEVGNLDPERRAATIRKGKRVARDDARESEEAKRAFTEDDRHTGMAARERDALYATASSSQESPGDQQSPEDEAEL</sequence>
<feature type="coiled-coil region" evidence="2">
    <location>
        <begin position="480"/>
        <end position="542"/>
    </location>
</feature>
<feature type="region of interest" description="Disordered" evidence="3">
    <location>
        <begin position="377"/>
        <end position="396"/>
    </location>
</feature>
<organism evidence="5 6">
    <name type="scientific">Exophiala dermatitidis</name>
    <name type="common">Black yeast-like fungus</name>
    <name type="synonym">Wangiella dermatitidis</name>
    <dbReference type="NCBI Taxonomy" id="5970"/>
    <lineage>
        <taxon>Eukaryota</taxon>
        <taxon>Fungi</taxon>
        <taxon>Dikarya</taxon>
        <taxon>Ascomycota</taxon>
        <taxon>Pezizomycotina</taxon>
        <taxon>Eurotiomycetes</taxon>
        <taxon>Chaetothyriomycetidae</taxon>
        <taxon>Chaetothyriales</taxon>
        <taxon>Herpotrichiellaceae</taxon>
        <taxon>Exophiala</taxon>
    </lineage>
</organism>
<evidence type="ECO:0000256" key="1">
    <source>
        <dbReference type="ARBA" id="ARBA00023054"/>
    </source>
</evidence>
<dbReference type="PANTHER" id="PTHR32083">
    <property type="entry name" value="CILIA AND FLAGELLA-ASSOCIATED PROTEIN 58-RELATED"/>
    <property type="match status" value="1"/>
</dbReference>
<dbReference type="Gene3D" id="1.10.287.1490">
    <property type="match status" value="1"/>
</dbReference>
<evidence type="ECO:0000256" key="4">
    <source>
        <dbReference type="SAM" id="Phobius"/>
    </source>
</evidence>
<evidence type="ECO:0000313" key="6">
    <source>
        <dbReference type="Proteomes" id="UP001161757"/>
    </source>
</evidence>
<keyword evidence="4" id="KW-0812">Transmembrane</keyword>
<protein>
    <submittedName>
        <fullName evidence="5">Uncharacterized protein</fullName>
    </submittedName>
</protein>
<dbReference type="PANTHER" id="PTHR32083:SF48">
    <property type="entry name" value="TRANS-GOLGI NETWORK-LOCALIZED SYP41-INTERACTING PROTEIN 1"/>
    <property type="match status" value="1"/>
</dbReference>
<accession>A0AAN6ELF2</accession>
<name>A0AAN6ELF2_EXODE</name>
<feature type="compositionally biased region" description="Polar residues" evidence="3">
    <location>
        <begin position="849"/>
        <end position="861"/>
    </location>
</feature>
<proteinExistence type="predicted"/>
<keyword evidence="4" id="KW-1133">Transmembrane helix</keyword>
<keyword evidence="4" id="KW-0472">Membrane</keyword>
<feature type="coiled-coil region" evidence="2">
    <location>
        <begin position="410"/>
        <end position="437"/>
    </location>
</feature>
<dbReference type="EMBL" id="JAJGCB010000041">
    <property type="protein sequence ID" value="KAJ8986366.1"/>
    <property type="molecule type" value="Genomic_DNA"/>
</dbReference>
<reference evidence="5" key="1">
    <citation type="submission" date="2023-01" db="EMBL/GenBank/DDBJ databases">
        <title>Exophiala dermititidis isolated from Cystic Fibrosis Patient.</title>
        <authorList>
            <person name="Kurbessoian T."/>
            <person name="Crocker A."/>
            <person name="Murante D."/>
            <person name="Hogan D.A."/>
            <person name="Stajich J.E."/>
        </authorList>
    </citation>
    <scope>NUCLEOTIDE SEQUENCE</scope>
    <source>
        <strain evidence="5">Ex8</strain>
    </source>
</reference>
<keyword evidence="1 2" id="KW-0175">Coiled coil</keyword>
<feature type="transmembrane region" description="Helical" evidence="4">
    <location>
        <begin position="69"/>
        <end position="89"/>
    </location>
</feature>
<feature type="region of interest" description="Disordered" evidence="3">
    <location>
        <begin position="808"/>
        <end position="869"/>
    </location>
</feature>
<feature type="compositionally biased region" description="Basic and acidic residues" evidence="3">
    <location>
        <begin position="814"/>
        <end position="845"/>
    </location>
</feature>
<feature type="coiled-coil region" evidence="2">
    <location>
        <begin position="208"/>
        <end position="292"/>
    </location>
</feature>
<evidence type="ECO:0000256" key="2">
    <source>
        <dbReference type="SAM" id="Coils"/>
    </source>
</evidence>
<gene>
    <name evidence="5" type="ORF">HRR80_009547</name>
</gene>
<feature type="region of interest" description="Disordered" evidence="3">
    <location>
        <begin position="637"/>
        <end position="687"/>
    </location>
</feature>
<dbReference type="Proteomes" id="UP001161757">
    <property type="component" value="Unassembled WGS sequence"/>
</dbReference>
<feature type="coiled-coil region" evidence="2">
    <location>
        <begin position="694"/>
        <end position="760"/>
    </location>
</feature>
<feature type="compositionally biased region" description="Low complexity" evidence="3">
    <location>
        <begin position="637"/>
        <end position="659"/>
    </location>
</feature>
<dbReference type="AlphaFoldDB" id="A0AAN6ELF2"/>